<gene>
    <name evidence="2" type="ORF">F5I99_06870</name>
</gene>
<name>A0A5J6LDB3_9GAMM</name>
<accession>A0A5J6LDB3</accession>
<dbReference type="AlphaFoldDB" id="A0A5J6LDB3"/>
<proteinExistence type="predicted"/>
<sequence length="324" mass="36040">MEQSTQHNNVAIIIVNYNAGELLAGNLQQILESVSGQLAVHIFIVDNLSTDVSRQILSAKLQETGLSNHVTLIEAERNGGFAYGNNLGIKAALASAFKPDYFYLLNPDAVPENSAIDETIKLAKNKFEYCIVGSQMLDEAGNKAASAFRFPSVVSEFNRGANIGLVTRLFPSASLVLPTNESTVVCDWVCGAGFLIPMKTYEKLGSMDEQYFLYYEEVDYMKRASEKAIPVLVSTQSRVVHIAGVSTGIVGSKVEKSSIPIYWYQSWHRFYFKNHSKSKAFMCGIAWIAGRIFNNMLSFFIKKRKPKDGHSIARFWTYAILGNK</sequence>
<organism evidence="2 3">
    <name type="scientific">Nitrincola iocasae</name>
    <dbReference type="NCBI Taxonomy" id="2614693"/>
    <lineage>
        <taxon>Bacteria</taxon>
        <taxon>Pseudomonadati</taxon>
        <taxon>Pseudomonadota</taxon>
        <taxon>Gammaproteobacteria</taxon>
        <taxon>Oceanospirillales</taxon>
        <taxon>Oceanospirillaceae</taxon>
        <taxon>Nitrincola</taxon>
    </lineage>
</organism>
<dbReference type="Proteomes" id="UP000325606">
    <property type="component" value="Chromosome"/>
</dbReference>
<dbReference type="SUPFAM" id="SSF53448">
    <property type="entry name" value="Nucleotide-diphospho-sugar transferases"/>
    <property type="match status" value="1"/>
</dbReference>
<dbReference type="PANTHER" id="PTHR43179:SF7">
    <property type="entry name" value="RHAMNOSYLTRANSFERASE WBBL"/>
    <property type="match status" value="1"/>
</dbReference>
<keyword evidence="3" id="KW-1185">Reference proteome</keyword>
<dbReference type="InterPro" id="IPR029044">
    <property type="entry name" value="Nucleotide-diphossugar_trans"/>
</dbReference>
<dbReference type="InterPro" id="IPR001173">
    <property type="entry name" value="Glyco_trans_2-like"/>
</dbReference>
<evidence type="ECO:0000313" key="2">
    <source>
        <dbReference type="EMBL" id="QEW06241.1"/>
    </source>
</evidence>
<reference evidence="2 3" key="1">
    <citation type="submission" date="2019-09" db="EMBL/GenBank/DDBJ databases">
        <title>Nitrincola iocasae sp. nov., a bacterium isolated from the sediment collected at a cold seep field in South China Sea.</title>
        <authorList>
            <person name="Zhang H."/>
            <person name="Wang H."/>
            <person name="Li C."/>
        </authorList>
    </citation>
    <scope>NUCLEOTIDE SEQUENCE [LARGE SCALE GENOMIC DNA]</scope>
    <source>
        <strain evidence="2 3">KXZD1103</strain>
    </source>
</reference>
<keyword evidence="2" id="KW-0808">Transferase</keyword>
<dbReference type="RefSeq" id="WP_151054387.1">
    <property type="nucleotide sequence ID" value="NZ_CP044222.1"/>
</dbReference>
<feature type="domain" description="Glycosyltransferase 2-like" evidence="1">
    <location>
        <begin position="12"/>
        <end position="140"/>
    </location>
</feature>
<dbReference type="Pfam" id="PF00535">
    <property type="entry name" value="Glycos_transf_2"/>
    <property type="match status" value="1"/>
</dbReference>
<evidence type="ECO:0000313" key="3">
    <source>
        <dbReference type="Proteomes" id="UP000325606"/>
    </source>
</evidence>
<dbReference type="KEGG" id="nik:F5I99_06870"/>
<dbReference type="Gene3D" id="3.90.550.10">
    <property type="entry name" value="Spore Coat Polysaccharide Biosynthesis Protein SpsA, Chain A"/>
    <property type="match status" value="1"/>
</dbReference>
<dbReference type="PANTHER" id="PTHR43179">
    <property type="entry name" value="RHAMNOSYLTRANSFERASE WBBL"/>
    <property type="match status" value="1"/>
</dbReference>
<dbReference type="GO" id="GO:0016740">
    <property type="term" value="F:transferase activity"/>
    <property type="evidence" value="ECO:0007669"/>
    <property type="project" value="UniProtKB-KW"/>
</dbReference>
<dbReference type="EMBL" id="CP044222">
    <property type="protein sequence ID" value="QEW06241.1"/>
    <property type="molecule type" value="Genomic_DNA"/>
</dbReference>
<evidence type="ECO:0000259" key="1">
    <source>
        <dbReference type="Pfam" id="PF00535"/>
    </source>
</evidence>
<protein>
    <submittedName>
        <fullName evidence="2">Glycosyltransferase family 2 protein</fullName>
    </submittedName>
</protein>